<keyword evidence="3 6" id="KW-0812">Transmembrane</keyword>
<dbReference type="Proteomes" id="UP000005435">
    <property type="component" value="Chromosome"/>
</dbReference>
<protein>
    <submittedName>
        <fullName evidence="8">Putative stress-responsive transcriptional regulator</fullName>
    </submittedName>
</protein>
<keyword evidence="4 6" id="KW-1133">Transmembrane helix</keyword>
<evidence type="ECO:0000256" key="5">
    <source>
        <dbReference type="ARBA" id="ARBA00023136"/>
    </source>
</evidence>
<dbReference type="PANTHER" id="PTHR33885:SF3">
    <property type="entry name" value="PHAGE SHOCK PROTEIN C"/>
    <property type="match status" value="1"/>
</dbReference>
<dbReference type="InterPro" id="IPR007168">
    <property type="entry name" value="Phageshock_PspC_N"/>
</dbReference>
<dbReference type="HOGENOM" id="CLU_143433_0_2_9"/>
<proteinExistence type="predicted"/>
<evidence type="ECO:0000256" key="6">
    <source>
        <dbReference type="SAM" id="Phobius"/>
    </source>
</evidence>
<dbReference type="GO" id="GO:0005886">
    <property type="term" value="C:plasma membrane"/>
    <property type="evidence" value="ECO:0007669"/>
    <property type="project" value="UniProtKB-SubCell"/>
</dbReference>
<dbReference type="KEGG" id="ccl:Clocl_4010"/>
<gene>
    <name evidence="8" type="ordered locus">Clocl_4010</name>
</gene>
<accession>G8LST3</accession>
<evidence type="ECO:0000256" key="2">
    <source>
        <dbReference type="ARBA" id="ARBA00022475"/>
    </source>
</evidence>
<dbReference type="eggNOG" id="COG1983">
    <property type="taxonomic scope" value="Bacteria"/>
</dbReference>
<feature type="transmembrane region" description="Helical" evidence="6">
    <location>
        <begin position="33"/>
        <end position="58"/>
    </location>
</feature>
<reference evidence="8 9" key="2">
    <citation type="journal article" date="2012" name="Stand. Genomic Sci.">
        <title>Complete Genome Sequence of Clostridium clariflavum DSM 19732.</title>
        <authorList>
            <person name="Izquierdo J.A."/>
            <person name="Goodwin L."/>
            <person name="Davenport K.W."/>
            <person name="Teshima H."/>
            <person name="Bruce D."/>
            <person name="Detter C."/>
            <person name="Tapia R."/>
            <person name="Han S."/>
            <person name="Land M."/>
            <person name="Hauser L."/>
            <person name="Jeffries C.D."/>
            <person name="Han J."/>
            <person name="Pitluck S."/>
            <person name="Nolan M."/>
            <person name="Chen A."/>
            <person name="Huntemann M."/>
            <person name="Mavromatis K."/>
            <person name="Mikhailova N."/>
            <person name="Liolios K."/>
            <person name="Woyke T."/>
            <person name="Lynd L.R."/>
        </authorList>
    </citation>
    <scope>NUCLEOTIDE SEQUENCE [LARGE SCALE GENOMIC DNA]</scope>
    <source>
        <strain evidence="9">DSM 19732 / NBRC 101661 / EBR45</strain>
    </source>
</reference>
<evidence type="ECO:0000259" key="7">
    <source>
        <dbReference type="Pfam" id="PF04024"/>
    </source>
</evidence>
<dbReference type="EMBL" id="CP003065">
    <property type="protein sequence ID" value="AEV70446.1"/>
    <property type="molecule type" value="Genomic_DNA"/>
</dbReference>
<evidence type="ECO:0000313" key="8">
    <source>
        <dbReference type="EMBL" id="AEV70446.1"/>
    </source>
</evidence>
<evidence type="ECO:0000313" key="9">
    <source>
        <dbReference type="Proteomes" id="UP000005435"/>
    </source>
</evidence>
<dbReference type="PANTHER" id="PTHR33885">
    <property type="entry name" value="PHAGE SHOCK PROTEIN C"/>
    <property type="match status" value="1"/>
</dbReference>
<feature type="domain" description="Phage shock protein PspC N-terminal" evidence="7">
    <location>
        <begin position="2"/>
        <end position="60"/>
    </location>
</feature>
<evidence type="ECO:0000256" key="3">
    <source>
        <dbReference type="ARBA" id="ARBA00022692"/>
    </source>
</evidence>
<keyword evidence="9" id="KW-1185">Reference proteome</keyword>
<name>G8LST3_ACECE</name>
<dbReference type="AlphaFoldDB" id="G8LST3"/>
<dbReference type="OrthoDB" id="9815286at2"/>
<dbReference type="InterPro" id="IPR052027">
    <property type="entry name" value="PspC"/>
</dbReference>
<evidence type="ECO:0000256" key="1">
    <source>
        <dbReference type="ARBA" id="ARBA00004162"/>
    </source>
</evidence>
<dbReference type="Pfam" id="PF04024">
    <property type="entry name" value="PspC"/>
    <property type="match status" value="1"/>
</dbReference>
<dbReference type="RefSeq" id="WP_014256945.1">
    <property type="nucleotide sequence ID" value="NC_016627.1"/>
</dbReference>
<sequence>MRKLYLSNKDKKIQGVCGGIAEYLGIDSSIIRIICVLLAFASFGSAILAYIACCLIIPEKPYSSDW</sequence>
<keyword evidence="2" id="KW-1003">Cell membrane</keyword>
<dbReference type="STRING" id="720554.Clocl_4010"/>
<evidence type="ECO:0000256" key="4">
    <source>
        <dbReference type="ARBA" id="ARBA00022989"/>
    </source>
</evidence>
<organism evidence="8 9">
    <name type="scientific">Acetivibrio clariflavus (strain DSM 19732 / NBRC 101661 / EBR45)</name>
    <name type="common">Clostridium clariflavum</name>
    <dbReference type="NCBI Taxonomy" id="720554"/>
    <lineage>
        <taxon>Bacteria</taxon>
        <taxon>Bacillati</taxon>
        <taxon>Bacillota</taxon>
        <taxon>Clostridia</taxon>
        <taxon>Eubacteriales</taxon>
        <taxon>Oscillospiraceae</taxon>
        <taxon>Acetivibrio</taxon>
    </lineage>
</organism>
<reference evidence="9" key="1">
    <citation type="submission" date="2011-12" db="EMBL/GenBank/DDBJ databases">
        <title>Complete sequence of Clostridium clariflavum DSM 19732.</title>
        <authorList>
            <consortium name="US DOE Joint Genome Institute"/>
            <person name="Lucas S."/>
            <person name="Han J."/>
            <person name="Lapidus A."/>
            <person name="Cheng J.-F."/>
            <person name="Goodwin L."/>
            <person name="Pitluck S."/>
            <person name="Peters L."/>
            <person name="Teshima H."/>
            <person name="Detter J.C."/>
            <person name="Han C."/>
            <person name="Tapia R."/>
            <person name="Land M."/>
            <person name="Hauser L."/>
            <person name="Kyrpides N."/>
            <person name="Ivanova N."/>
            <person name="Pagani I."/>
            <person name="Kitzmiller T."/>
            <person name="Lynd L."/>
            <person name="Izquierdo J."/>
            <person name="Woyke T."/>
        </authorList>
    </citation>
    <scope>NUCLEOTIDE SEQUENCE [LARGE SCALE GENOMIC DNA]</scope>
    <source>
        <strain evidence="9">DSM 19732 / NBRC 101661 / EBR45</strain>
    </source>
</reference>
<keyword evidence="5 6" id="KW-0472">Membrane</keyword>
<comment type="subcellular location">
    <subcellularLocation>
        <location evidence="1">Cell membrane</location>
        <topology evidence="1">Single-pass membrane protein</topology>
    </subcellularLocation>
</comment>